<dbReference type="InterPro" id="IPR027417">
    <property type="entry name" value="P-loop_NTPase"/>
</dbReference>
<dbReference type="EC" id="4.2.3.4" evidence="21"/>
<dbReference type="EC" id="4.2.1.10" evidence="21"/>
<dbReference type="FunFam" id="1.20.1090.10:FF:000007">
    <property type="entry name" value="Pentafunctional AROM polypeptide"/>
    <property type="match status" value="1"/>
</dbReference>
<dbReference type="InterPro" id="IPR023000">
    <property type="entry name" value="Shikimate_kinase_CS"/>
</dbReference>
<dbReference type="PROSITE" id="PS01028">
    <property type="entry name" value="DEHYDROQUINASE_I"/>
    <property type="match status" value="1"/>
</dbReference>
<dbReference type="Pfam" id="PF18317">
    <property type="entry name" value="SDH_C"/>
    <property type="match status" value="1"/>
</dbReference>
<dbReference type="EC" id="2.7.1.71" evidence="21"/>
<dbReference type="GO" id="GO:0009423">
    <property type="term" value="P:chorismate biosynthetic process"/>
    <property type="evidence" value="ECO:0007669"/>
    <property type="project" value="UniProtKB-UniRule"/>
</dbReference>
<comment type="similarity">
    <text evidence="21">In the N-terminal section; belongs to the sugar phosphate cyclases superfamily. Dehydroquinate synthase family.</text>
</comment>
<evidence type="ECO:0000256" key="17">
    <source>
        <dbReference type="ARBA" id="ARBA00023268"/>
    </source>
</evidence>
<comment type="pathway">
    <text evidence="2 21 22">Metabolic intermediate biosynthesis; chorismate biosynthesis; chorismate from D-erythrose 4-phosphate and phosphoenolpyruvate: step 6/7.</text>
</comment>
<dbReference type="CDD" id="cd01065">
    <property type="entry name" value="NAD_bind_Shikimate_DH"/>
    <property type="match status" value="1"/>
</dbReference>
<dbReference type="Gene3D" id="3.65.10.10">
    <property type="entry name" value="Enolpyruvate transferase domain"/>
    <property type="match status" value="2"/>
</dbReference>
<evidence type="ECO:0000256" key="22">
    <source>
        <dbReference type="PIRNR" id="PIRNR000514"/>
    </source>
</evidence>
<feature type="active site" description="Schiff-base intermediate with substrate; for 3-dehydroquinate dehydratase activity" evidence="21">
    <location>
        <position position="1202"/>
    </location>
</feature>
<evidence type="ECO:0000256" key="18">
    <source>
        <dbReference type="ARBA" id="ARBA00044633"/>
    </source>
</evidence>
<dbReference type="PROSITE" id="PS00885">
    <property type="entry name" value="EPSP_SYNTHASE_2"/>
    <property type="match status" value="1"/>
</dbReference>
<dbReference type="CDD" id="cd01556">
    <property type="entry name" value="EPSP_synthase"/>
    <property type="match status" value="1"/>
</dbReference>
<dbReference type="Gene3D" id="3.40.50.300">
    <property type="entry name" value="P-loop containing nucleotide triphosphate hydrolases"/>
    <property type="match status" value="1"/>
</dbReference>
<feature type="active site" description="Proton acceptor; for 3-dehydroquinate synthase activity" evidence="21">
    <location>
        <position position="279"/>
    </location>
</feature>
<keyword evidence="10 21" id="KW-0418">Kinase</keyword>
<feature type="domain" description="3-dehydroquinate synthase C-terminal" evidence="28">
    <location>
        <begin position="195"/>
        <end position="362"/>
    </location>
</feature>
<evidence type="ECO:0000256" key="9">
    <source>
        <dbReference type="ARBA" id="ARBA00022741"/>
    </source>
</evidence>
<dbReference type="Gene3D" id="3.40.50.10860">
    <property type="entry name" value="Leucine Dehydrogenase, chain A, domain 1"/>
    <property type="match status" value="1"/>
</dbReference>
<name>A0A484FWW1_COLOR</name>
<dbReference type="NCBIfam" id="TIGR01093">
    <property type="entry name" value="aroD"/>
    <property type="match status" value="1"/>
</dbReference>
<feature type="domain" description="Shikimate dehydrogenase substrate binding N-terminal" evidence="26">
    <location>
        <begin position="1289"/>
        <end position="1369"/>
    </location>
</feature>
<dbReference type="InterPro" id="IPR030960">
    <property type="entry name" value="DHQS/DOIS_N"/>
</dbReference>
<dbReference type="GO" id="GO:0005737">
    <property type="term" value="C:cytoplasm"/>
    <property type="evidence" value="ECO:0007669"/>
    <property type="project" value="UniProtKB-SubCell"/>
</dbReference>
<dbReference type="NCBIfam" id="TIGR01357">
    <property type="entry name" value="aroB"/>
    <property type="match status" value="1"/>
</dbReference>
<feature type="binding site" evidence="21">
    <location>
        <position position="291"/>
    </location>
    <ligand>
        <name>7-phospho-2-dehydro-3-deoxy-D-arabino-heptonate</name>
        <dbReference type="ChEBI" id="CHEBI:58394"/>
    </ligand>
</feature>
<dbReference type="HAMAP" id="MF_00109">
    <property type="entry name" value="Shikimate_kinase"/>
    <property type="match status" value="1"/>
</dbReference>
<comment type="pathway">
    <text evidence="21 22">Metabolic intermediate biosynthesis; chorismate biosynthesis; chorismate from D-erythrose 4-phosphate and phosphoenolpyruvate: step 3/7.</text>
</comment>
<dbReference type="Proteomes" id="UP000014480">
    <property type="component" value="Unassembled WGS sequence"/>
</dbReference>
<comment type="caution">
    <text evidence="21">Lacks conserved residue(s) required for the propagation of feature annotation.</text>
</comment>
<dbReference type="UniPathway" id="UPA00053">
    <property type="reaction ID" value="UER00085"/>
</dbReference>
<comment type="caution">
    <text evidence="29">The sequence shown here is derived from an EMBL/GenBank/DDBJ whole genome shotgun (WGS) entry which is preliminary data.</text>
</comment>
<feature type="binding site" evidence="21">
    <location>
        <position position="291"/>
    </location>
    <ligand>
        <name>Zn(2+)</name>
        <dbReference type="ChEBI" id="CHEBI:29105"/>
        <note>catalytic</note>
    </ligand>
</feature>
<keyword evidence="11 21" id="KW-0862">Zinc</keyword>
<feature type="binding site" evidence="21">
    <location>
        <begin position="183"/>
        <end position="186"/>
    </location>
    <ligand>
        <name>NAD(+)</name>
        <dbReference type="ChEBI" id="CHEBI:57540"/>
    </ligand>
</feature>
<comment type="similarity">
    <text evidence="4">Belongs to the EPSP synthase family.</text>
</comment>
<evidence type="ECO:0000256" key="5">
    <source>
        <dbReference type="ARBA" id="ARBA00022490"/>
    </source>
</evidence>
<dbReference type="InterPro" id="IPR000623">
    <property type="entry name" value="Shikimate_kinase/TSH1"/>
</dbReference>
<feature type="binding site" evidence="21">
    <location>
        <begin position="87"/>
        <end position="90"/>
    </location>
    <ligand>
        <name>NAD(+)</name>
        <dbReference type="ChEBI" id="CHEBI:57540"/>
    </ligand>
</feature>
<dbReference type="NCBIfam" id="TIGR01809">
    <property type="entry name" value="Shik-DH-AROM"/>
    <property type="match status" value="1"/>
</dbReference>
<comment type="pathway">
    <text evidence="21 22">Metabolic intermediate biosynthesis; chorismate biosynthesis; chorismate from D-erythrose 4-phosphate and phosphoenolpyruvate: step 2/7.</text>
</comment>
<evidence type="ECO:0000259" key="25">
    <source>
        <dbReference type="Pfam" id="PF01761"/>
    </source>
</evidence>
<evidence type="ECO:0000256" key="7">
    <source>
        <dbReference type="ARBA" id="ARBA00022679"/>
    </source>
</evidence>
<dbReference type="InterPro" id="IPR041121">
    <property type="entry name" value="SDH_C"/>
</dbReference>
<comment type="similarity">
    <text evidence="21 22">In the C-terminal section; belongs to the shikimate dehydrogenase family.</text>
</comment>
<feature type="binding site" evidence="21">
    <location>
        <position position="150"/>
    </location>
    <ligand>
        <name>7-phospho-2-dehydro-3-deoxy-D-arabino-heptonate</name>
        <dbReference type="ChEBI" id="CHEBI:58394"/>
    </ligand>
</feature>
<dbReference type="InterPro" id="IPR013792">
    <property type="entry name" value="RNA3'P_cycl/enolpyr_Trfase_a/b"/>
</dbReference>
<comment type="catalytic activity">
    <reaction evidence="19 21 22">
        <text>shikimate + ATP = 3-phosphoshikimate + ADP + H(+)</text>
        <dbReference type="Rhea" id="RHEA:13121"/>
        <dbReference type="ChEBI" id="CHEBI:15378"/>
        <dbReference type="ChEBI" id="CHEBI:30616"/>
        <dbReference type="ChEBI" id="CHEBI:36208"/>
        <dbReference type="ChEBI" id="CHEBI:145989"/>
        <dbReference type="ChEBI" id="CHEBI:456216"/>
        <dbReference type="EC" id="2.7.1.71"/>
    </reaction>
</comment>
<dbReference type="GO" id="GO:0003866">
    <property type="term" value="F:3-phosphoshikimate 1-carboxyvinyltransferase activity"/>
    <property type="evidence" value="ECO:0007669"/>
    <property type="project" value="UniProtKB-UniRule"/>
</dbReference>
<feature type="binding site" evidence="21">
    <location>
        <position position="194"/>
    </location>
    <ligand>
        <name>NAD(+)</name>
        <dbReference type="ChEBI" id="CHEBI:57540"/>
    </ligand>
</feature>
<evidence type="ECO:0000259" key="27">
    <source>
        <dbReference type="Pfam" id="PF18317"/>
    </source>
</evidence>
<feature type="binding site" evidence="21">
    <location>
        <position position="134"/>
    </location>
    <ligand>
        <name>7-phospho-2-dehydro-3-deoxy-D-arabino-heptonate</name>
        <dbReference type="ChEBI" id="CHEBI:58394"/>
    </ligand>
</feature>
<evidence type="ECO:0000256" key="6">
    <source>
        <dbReference type="ARBA" id="ARBA00022605"/>
    </source>
</evidence>
<evidence type="ECO:0000256" key="11">
    <source>
        <dbReference type="ARBA" id="ARBA00022833"/>
    </source>
</evidence>
<dbReference type="NCBIfam" id="TIGR01356">
    <property type="entry name" value="aroA"/>
    <property type="match status" value="1"/>
</dbReference>
<feature type="domain" description="3-dehydroquinate synthase N-terminal" evidence="25">
    <location>
        <begin position="81"/>
        <end position="193"/>
    </location>
</feature>
<dbReference type="SUPFAM" id="SSF55205">
    <property type="entry name" value="EPT/RTPC-like"/>
    <property type="match status" value="1"/>
</dbReference>
<feature type="region of interest" description="3-dehydroquinate synthase" evidence="21">
    <location>
        <begin position="1"/>
        <end position="388"/>
    </location>
</feature>
<evidence type="ECO:0000259" key="24">
    <source>
        <dbReference type="Pfam" id="PF00275"/>
    </source>
</evidence>
<dbReference type="SUPFAM" id="SSF52540">
    <property type="entry name" value="P-loop containing nucleoside triphosphate hydrolases"/>
    <property type="match status" value="1"/>
</dbReference>
<dbReference type="InterPro" id="IPR013708">
    <property type="entry name" value="Shikimate_DH-bd_N"/>
</dbReference>
<dbReference type="InterPro" id="IPR001986">
    <property type="entry name" value="Enolpyruvate_Tfrase_dom"/>
</dbReference>
<dbReference type="GO" id="GO:0004765">
    <property type="term" value="F:shikimate kinase activity"/>
    <property type="evidence" value="ECO:0007669"/>
    <property type="project" value="UniProtKB-UniRule"/>
</dbReference>
<dbReference type="GO" id="GO:0008652">
    <property type="term" value="P:amino acid biosynthetic process"/>
    <property type="evidence" value="ECO:0007669"/>
    <property type="project" value="UniProtKB-KW"/>
</dbReference>
<dbReference type="GO" id="GO:0004764">
    <property type="term" value="F:shikimate 3-dehydrogenase (NADP+) activity"/>
    <property type="evidence" value="ECO:0007669"/>
    <property type="project" value="UniProtKB-UniRule"/>
</dbReference>
<dbReference type="Pfam" id="PF24621">
    <property type="entry name" value="DHQS_C"/>
    <property type="match status" value="1"/>
</dbReference>
<evidence type="ECO:0000256" key="1">
    <source>
        <dbReference type="ARBA" id="ARBA00004496"/>
    </source>
</evidence>
<dbReference type="Pfam" id="PF01487">
    <property type="entry name" value="DHquinase_I"/>
    <property type="match status" value="1"/>
</dbReference>
<evidence type="ECO:0000256" key="2">
    <source>
        <dbReference type="ARBA" id="ARBA00004811"/>
    </source>
</evidence>
<comment type="similarity">
    <text evidence="21 22">In the 2nd section; belongs to the EPSP synthase family.</text>
</comment>
<comment type="catalytic activity">
    <reaction evidence="21 22">
        <text>7-phospho-2-dehydro-3-deoxy-D-arabino-heptonate = 3-dehydroquinate + phosphate</text>
        <dbReference type="Rhea" id="RHEA:21968"/>
        <dbReference type="ChEBI" id="CHEBI:32364"/>
        <dbReference type="ChEBI" id="CHEBI:43474"/>
        <dbReference type="ChEBI" id="CHEBI:58394"/>
        <dbReference type="EC" id="4.2.3.4"/>
    </reaction>
</comment>
<dbReference type="HAMAP" id="MF_00210">
    <property type="entry name" value="EPSP_synth"/>
    <property type="match status" value="1"/>
</dbReference>
<evidence type="ECO:0000259" key="28">
    <source>
        <dbReference type="Pfam" id="PF24621"/>
    </source>
</evidence>
<dbReference type="Pfam" id="PF08501">
    <property type="entry name" value="Shikimate_dh_N"/>
    <property type="match status" value="1"/>
</dbReference>
<comment type="function">
    <text evidence="20 21 22">The AROM polypeptide catalyzes 5 consecutive enzymatic reactions in prechorismate polyaromatic amino acid biosynthesis.</text>
</comment>
<feature type="active site" description="For EPSP synthase activity" evidence="21">
    <location>
        <position position="823"/>
    </location>
</feature>
<dbReference type="EC" id="1.1.1.25" evidence="21"/>
<comment type="similarity">
    <text evidence="21 22">In the 4th section; belongs to the type-I 3-dehydroquinase family.</text>
</comment>
<comment type="catalytic activity">
    <reaction evidence="21 22">
        <text>3-dehydroquinate = 3-dehydroshikimate + H2O</text>
        <dbReference type="Rhea" id="RHEA:21096"/>
        <dbReference type="ChEBI" id="CHEBI:15377"/>
        <dbReference type="ChEBI" id="CHEBI:16630"/>
        <dbReference type="ChEBI" id="CHEBI:32364"/>
        <dbReference type="EC" id="4.2.1.10"/>
    </reaction>
</comment>
<feature type="binding site" evidence="21">
    <location>
        <position position="254"/>
    </location>
    <ligand>
        <name>7-phospho-2-dehydro-3-deoxy-D-arabino-heptonate</name>
        <dbReference type="ChEBI" id="CHEBI:58394"/>
    </ligand>
</feature>
<comment type="similarity">
    <text evidence="22">In the N-terminal section; belongs to the dehydroquinate synthase family.</text>
</comment>
<dbReference type="Gene3D" id="3.20.20.70">
    <property type="entry name" value="Aldolase class I"/>
    <property type="match status" value="1"/>
</dbReference>
<feature type="binding site" evidence="21">
    <location>
        <position position="165"/>
    </location>
    <ligand>
        <name>NAD(+)</name>
        <dbReference type="ChEBI" id="CHEBI:57540"/>
    </ligand>
</feature>
<keyword evidence="15 21" id="KW-0057">Aromatic amino acid biosynthesis</keyword>
<feature type="binding site" evidence="21">
    <location>
        <position position="156"/>
    </location>
    <ligand>
        <name>7-phospho-2-dehydro-3-deoxy-D-arabino-heptonate</name>
        <dbReference type="ChEBI" id="CHEBI:58394"/>
    </ligand>
</feature>
<feature type="binding site" evidence="21">
    <location>
        <position position="198"/>
    </location>
    <ligand>
        <name>Zn(2+)</name>
        <dbReference type="ChEBI" id="CHEBI:29105"/>
        <note>catalytic</note>
    </ligand>
</feature>
<keyword evidence="13 21" id="KW-0521">NADP</keyword>
<dbReference type="CDD" id="cd00502">
    <property type="entry name" value="DHQase_I"/>
    <property type="match status" value="1"/>
</dbReference>
<dbReference type="FunFam" id="3.40.50.1970:FF:000007">
    <property type="entry name" value="Pentafunctional AROM polypeptide"/>
    <property type="match status" value="1"/>
</dbReference>
<dbReference type="InterPro" id="IPR046346">
    <property type="entry name" value="Aminoacid_DH-like_N_sf"/>
</dbReference>
<dbReference type="FunFam" id="3.40.50.300:FF:001256">
    <property type="entry name" value="Pentafunctional AROM polypeptide"/>
    <property type="match status" value="1"/>
</dbReference>
<dbReference type="Gene3D" id="3.40.50.1970">
    <property type="match status" value="1"/>
</dbReference>
<comment type="catalytic activity">
    <reaction evidence="21 22">
        <text>shikimate + NADP(+) = 3-dehydroshikimate + NADPH + H(+)</text>
        <dbReference type="Rhea" id="RHEA:17737"/>
        <dbReference type="ChEBI" id="CHEBI:15378"/>
        <dbReference type="ChEBI" id="CHEBI:16630"/>
        <dbReference type="ChEBI" id="CHEBI:36208"/>
        <dbReference type="ChEBI" id="CHEBI:57783"/>
        <dbReference type="ChEBI" id="CHEBI:58349"/>
        <dbReference type="EC" id="1.1.1.25"/>
    </reaction>
</comment>
<dbReference type="InterPro" id="IPR036968">
    <property type="entry name" value="Enolpyruvate_Tfrase_sf"/>
</dbReference>
<dbReference type="OrthoDB" id="197068at2759"/>
<dbReference type="InterPro" id="IPR010110">
    <property type="entry name" value="Shikimate_DH_AroM-type"/>
</dbReference>
<evidence type="ECO:0000256" key="4">
    <source>
        <dbReference type="ARBA" id="ARBA00009948"/>
    </source>
</evidence>
<evidence type="ECO:0000256" key="19">
    <source>
        <dbReference type="ARBA" id="ARBA00048567"/>
    </source>
</evidence>
<feature type="binding site" evidence="21">
    <location>
        <position position="275"/>
    </location>
    <ligand>
        <name>Zn(2+)</name>
        <dbReference type="ChEBI" id="CHEBI:29105"/>
        <note>catalytic</note>
    </ligand>
</feature>
<sequence>MGLVNDSSSGPGPTRISILGKDDIIVDHNIWLDFVTYDLLENLKTSTYVLITDTNIFDTYVPPFQNVFARAAPNTVRLLTYAIPPGEGSKSRQTKASIEDWMLSQKCTRDTVIIALGGGVIGDMIGYVAATFMRGIRFVQVPTTLLSMVDSSIGGKTAIDTPMGKNLIGAFWQPSRVYIDLAFLETLPTREFINGMAEVIKTAAIWDEEEFTELEANAPAILAAVKNQQEGCNQRLAPIGDILKRIVLGSARVKAQVVSSDEREGGLRNLLNFGHSIGHAIEALLTPQLLHGEAVAIGMVKEAELARFLGVLRPGAVARLVKCIASYDLPTTLHDKRVIKLTAGKQCPVDALLDKMAVDKKNDGAKKKIVLLSAIGKTHEPSASVVQDRAIRTVLSPAIRVSPAVPRSGHTTVTPPGSKSISNRALVLAALGQGTCRIKNLLHSDDTEYMLSAIGKLGGAAYTWEEAGEVLAVAGKGGRLTASKDDLYLGNAGTASRFLTAVVALCAPSDVTSTVLTGNARMKVRPIGPLVDALRANGLGIQYLGQEKSLPLQIDAAGGFEGGVIELAATISSQYVSSILMAAPYAKNPVTLKLVGGKPISQFYIDMTISMMRTFGVNVVKSTKEANTYHIPVAVYRNPTEYVVESDASSATYPLAIAAITGTTCTIPNIGSESLQGDSRFAVDILRPMGCKVEQTGTSTTVSGPPIGSLQALDHVDMEPMTDAFLTASVLAAVASGTTKISGIANQRVKECNRIGAMREQLAKFGVETDEFDDGIIVTGRPYANLREPVEGVFCYDDHRVAMSFSVLATVSPRSVTILERECTGKTWPGWWDIMSLFFDVELDGVDQHPRVRATQSAKECTPKSVFIIGMRGAGKTTAGRWMAEMLQRPFIDLDAELERRAGMTIPEMVRGSRGWDGFRQDEVDLLRDVLKSQESGYIFSCGGGIVETPEARKLLVAHRQNGGSVLLVHRNTKEVVDYLLQDKTRPAYREDIEDVYYRRKPFFEECSNLEYFSPHPPGTIAYREPPLDFRRFVKVLCGDSPQVQRALSKDPSFFVSLTVPEVASALSSIPAIVVGSDAVELRVDLLEDYSLESVAHQVSLLRSVADVPIIFTLRTKGQGGKFPDDAYGQGLALYKQAIRLGVEFIDLEMTLPERVIRAVAEGKGRSRIIASHHDPQGQLSWKNGSWIPFYNKALQWGDVVKLVGVAQRITDNYDLARFRSEMLSSHSTPIIALNMGAAGKLSRVLNGCLTPVSHPALPFKAAAGQMSAAEIRRALALLGGLATKSFFLFGKPISSSRSPALHNTLFELTGLPHMYSLKETNDAADVRHLVRSPDFGGASVTIPLKLDIMKEVDEVSEAARIIGAVNTIIPITCSGNGRRKLLGDNTDWAGMVYCLRSLGTESRSANDVPRSAMVIGSGGTTRAAIFALHSLGFKPIYALARNAIGLEALKASFPPEFRIETLTNAGQDAALESLPSVIISTIPADKPTDPSLQETLPRHTPLMQVAEDAGWATIPGLEVLAAQGWYQFQKWTDIVPEYQTARKAVLDKGPGRISRRREGRRNKTIESGHDGTATEHGLTCGSDVLNVNVKHDNYRNFDSQSALDRVRAVVAQNKPVPENREEFQTYNVVLTVPGEFTPAKPQAPAPSLQASLYLNYLN</sequence>
<dbReference type="SUPFAM" id="SSF56796">
    <property type="entry name" value="Dehydroquinate synthase-like"/>
    <property type="match status" value="1"/>
</dbReference>
<dbReference type="EMBL" id="AMCV02000008">
    <property type="protein sequence ID" value="TDZ22989.1"/>
    <property type="molecule type" value="Genomic_DNA"/>
</dbReference>
<dbReference type="GO" id="GO:0046872">
    <property type="term" value="F:metal ion binding"/>
    <property type="evidence" value="ECO:0007669"/>
    <property type="project" value="UniProtKB-UniRule"/>
</dbReference>
<feature type="binding site" evidence="21">
    <location>
        <begin position="118"/>
        <end position="120"/>
    </location>
    <ligand>
        <name>NAD(+)</name>
        <dbReference type="ChEBI" id="CHEBI:57540"/>
    </ligand>
</feature>
<dbReference type="PRINTS" id="PR01100">
    <property type="entry name" value="SHIKIMTKNASE"/>
</dbReference>
<dbReference type="FunFam" id="3.65.10.10:FF:000008">
    <property type="entry name" value="Pentafunctional AROM polypeptide"/>
    <property type="match status" value="1"/>
</dbReference>
<dbReference type="Gene3D" id="3.40.50.720">
    <property type="entry name" value="NAD(P)-binding Rossmann-like Domain"/>
    <property type="match status" value="1"/>
</dbReference>
<feature type="binding site" evidence="21">
    <location>
        <position position="275"/>
    </location>
    <ligand>
        <name>7-phospho-2-dehydro-3-deoxy-D-arabino-heptonate</name>
        <dbReference type="ChEBI" id="CHEBI:58394"/>
    </ligand>
</feature>
<proteinExistence type="inferred from homology"/>
<dbReference type="SUPFAM" id="SSF53223">
    <property type="entry name" value="Aminoacid dehydrogenase-like, N-terminal domain"/>
    <property type="match status" value="1"/>
</dbReference>
<organism evidence="29 30">
    <name type="scientific">Colletotrichum orbiculare (strain 104-T / ATCC 96160 / CBS 514.97 / LARS 414 / MAFF 240422)</name>
    <name type="common">Cucumber anthracnose fungus</name>
    <name type="synonym">Colletotrichum lagenarium</name>
    <dbReference type="NCBI Taxonomy" id="1213857"/>
    <lineage>
        <taxon>Eukaryota</taxon>
        <taxon>Fungi</taxon>
        <taxon>Dikarya</taxon>
        <taxon>Ascomycota</taxon>
        <taxon>Pezizomycotina</taxon>
        <taxon>Sordariomycetes</taxon>
        <taxon>Hypocreomycetidae</taxon>
        <taxon>Glomerellales</taxon>
        <taxon>Glomerellaceae</taxon>
        <taxon>Colletotrichum</taxon>
        <taxon>Colletotrichum orbiculare species complex</taxon>
    </lineage>
</organism>
<dbReference type="STRING" id="1213857.A0A484FWW1"/>
<dbReference type="PANTHER" id="PTHR21090">
    <property type="entry name" value="AROM/DEHYDROQUINATE SYNTHASE"/>
    <property type="match status" value="1"/>
</dbReference>
<evidence type="ECO:0000256" key="15">
    <source>
        <dbReference type="ARBA" id="ARBA00023141"/>
    </source>
</evidence>
<dbReference type="Pfam" id="PF00275">
    <property type="entry name" value="EPSP_synthase"/>
    <property type="match status" value="1"/>
</dbReference>
<dbReference type="Pfam" id="PF01202">
    <property type="entry name" value="SKI"/>
    <property type="match status" value="1"/>
</dbReference>
<dbReference type="InterPro" id="IPR056179">
    <property type="entry name" value="DHQS_C"/>
</dbReference>
<feature type="binding site" evidence="21">
    <location>
        <begin position="143"/>
        <end position="144"/>
    </location>
    <ligand>
        <name>NAD(+)</name>
        <dbReference type="ChEBI" id="CHEBI:57540"/>
    </ligand>
</feature>
<dbReference type="InterPro" id="IPR031322">
    <property type="entry name" value="Shikimate/glucono_kinase"/>
</dbReference>
<dbReference type="CDD" id="cd08195">
    <property type="entry name" value="DHQS"/>
    <property type="match status" value="1"/>
</dbReference>
<evidence type="ECO:0000256" key="23">
    <source>
        <dbReference type="SAM" id="MobiDB-lite"/>
    </source>
</evidence>
<feature type="binding site" evidence="21">
    <location>
        <begin position="198"/>
        <end position="201"/>
    </location>
    <ligand>
        <name>7-phospho-2-dehydro-3-deoxy-D-arabino-heptonate</name>
        <dbReference type="ChEBI" id="CHEBI:58394"/>
    </ligand>
</feature>
<comment type="pathway">
    <text evidence="3 21 22">Metabolic intermediate biosynthesis; chorismate biosynthesis; chorismate from D-erythrose 4-phosphate and phosphoenolpyruvate: step 5/7.</text>
</comment>
<gene>
    <name evidence="29" type="ORF">Cob_v004103</name>
</gene>
<feature type="compositionally biased region" description="Basic and acidic residues" evidence="23">
    <location>
        <begin position="1562"/>
        <end position="1574"/>
    </location>
</feature>
<dbReference type="GO" id="GO:0009073">
    <property type="term" value="P:aromatic amino acid family biosynthetic process"/>
    <property type="evidence" value="ECO:0007669"/>
    <property type="project" value="UniProtKB-UniRule"/>
</dbReference>
<keyword evidence="17 21" id="KW-0511">Multifunctional enzyme</keyword>
<dbReference type="InterPro" id="IPR016037">
    <property type="entry name" value="DHQ_synth_AroB"/>
</dbReference>
<keyword evidence="12 21" id="KW-0067">ATP-binding</keyword>
<evidence type="ECO:0000256" key="8">
    <source>
        <dbReference type="ARBA" id="ARBA00022723"/>
    </source>
</evidence>
<comment type="subunit">
    <text evidence="21 22">Homodimer.</text>
</comment>
<dbReference type="Gene3D" id="1.20.1090.10">
    <property type="entry name" value="Dehydroquinate synthase-like - alpha domain"/>
    <property type="match status" value="1"/>
</dbReference>
<evidence type="ECO:0000256" key="21">
    <source>
        <dbReference type="HAMAP-Rule" id="MF_03143"/>
    </source>
</evidence>
<dbReference type="PANTHER" id="PTHR21090:SF5">
    <property type="entry name" value="PENTAFUNCTIONAL AROM POLYPEPTIDE"/>
    <property type="match status" value="1"/>
</dbReference>
<evidence type="ECO:0000256" key="10">
    <source>
        <dbReference type="ARBA" id="ARBA00022777"/>
    </source>
</evidence>
<keyword evidence="14 21" id="KW-0560">Oxidoreductase</keyword>
<dbReference type="GO" id="GO:0005524">
    <property type="term" value="F:ATP binding"/>
    <property type="evidence" value="ECO:0007669"/>
    <property type="project" value="UniProtKB-UniRule"/>
</dbReference>
<feature type="active site" description="Proton acceptor; for 3-dehydroquinate dehydratase activity" evidence="21">
    <location>
        <position position="1174"/>
    </location>
</feature>
<dbReference type="PROSITE" id="PS00104">
    <property type="entry name" value="EPSP_SYNTHASE_1"/>
    <property type="match status" value="1"/>
</dbReference>
<reference evidence="30" key="2">
    <citation type="journal article" date="2019" name="Mol. Plant Microbe Interact.">
        <title>Genome sequence resources for four phytopathogenic fungi from the Colletotrichum orbiculare species complex.</title>
        <authorList>
            <person name="Gan P."/>
            <person name="Tsushima A."/>
            <person name="Narusaka M."/>
            <person name="Narusaka Y."/>
            <person name="Takano Y."/>
            <person name="Kubo Y."/>
            <person name="Shirasu K."/>
        </authorList>
    </citation>
    <scope>GENOME REANNOTATION</scope>
    <source>
        <strain evidence="30">104-T / ATCC 96160 / CBS 514.97 / LARS 414 / MAFF 240422</strain>
    </source>
</reference>
<feature type="active site" description="Proton acceptor; for 3-dehydroquinate synthase activity" evidence="21">
    <location>
        <position position="264"/>
    </location>
</feature>
<dbReference type="SUPFAM" id="SSF51735">
    <property type="entry name" value="NAD(P)-binding Rossmann-fold domains"/>
    <property type="match status" value="1"/>
</dbReference>
<keyword evidence="30" id="KW-1185">Reference proteome</keyword>
<dbReference type="FunFam" id="3.65.10.10:FF:000007">
    <property type="entry name" value="Pentafunctional AROM polypeptide"/>
    <property type="match status" value="1"/>
</dbReference>
<dbReference type="InterPro" id="IPR013785">
    <property type="entry name" value="Aldolase_TIM"/>
</dbReference>
<evidence type="ECO:0000256" key="20">
    <source>
        <dbReference type="ARBA" id="ARBA00054455"/>
    </source>
</evidence>
<dbReference type="GO" id="GO:0003855">
    <property type="term" value="F:3-dehydroquinate dehydratase activity"/>
    <property type="evidence" value="ECO:0007669"/>
    <property type="project" value="UniProtKB-UniRule"/>
</dbReference>
<keyword evidence="16 21" id="KW-0456">Lyase</keyword>
<feature type="binding site" evidence="21">
    <location>
        <position position="166"/>
    </location>
    <ligand>
        <name>7-phospho-2-dehydro-3-deoxy-D-arabino-heptonate</name>
        <dbReference type="ChEBI" id="CHEBI:58394"/>
    </ligand>
</feature>
<reference evidence="30" key="1">
    <citation type="journal article" date="2013" name="New Phytol.">
        <title>Comparative genomic and transcriptomic analyses reveal the hemibiotrophic stage shift of Colletotrichum fungi.</title>
        <authorList>
            <person name="Gan P."/>
            <person name="Ikeda K."/>
            <person name="Irieda H."/>
            <person name="Narusaka M."/>
            <person name="O'Connell R.J."/>
            <person name="Narusaka Y."/>
            <person name="Takano Y."/>
            <person name="Kubo Y."/>
            <person name="Shirasu K."/>
        </authorList>
    </citation>
    <scope>NUCLEOTIDE SEQUENCE [LARGE SCALE GENOMIC DNA]</scope>
    <source>
        <strain evidence="30">104-T / ATCC 96160 / CBS 514.97 / LARS 414 / MAFF 240422</strain>
    </source>
</reference>
<feature type="binding site" evidence="21">
    <location>
        <begin position="268"/>
        <end position="272"/>
    </location>
    <ligand>
        <name>7-phospho-2-dehydro-3-deoxy-D-arabino-heptonate</name>
        <dbReference type="ChEBI" id="CHEBI:58394"/>
    </ligand>
</feature>
<evidence type="ECO:0000256" key="13">
    <source>
        <dbReference type="ARBA" id="ARBA00022857"/>
    </source>
</evidence>
<evidence type="ECO:0000256" key="16">
    <source>
        <dbReference type="ARBA" id="ARBA00023239"/>
    </source>
</evidence>
<dbReference type="PIRSF" id="PIRSF000514">
    <property type="entry name" value="Pentafunct_AroM"/>
    <property type="match status" value="1"/>
</dbReference>
<feature type="region of interest" description="Shikimate dehydrogenase" evidence="21">
    <location>
        <begin position="1284"/>
        <end position="1659"/>
    </location>
</feature>
<evidence type="ECO:0000256" key="14">
    <source>
        <dbReference type="ARBA" id="ARBA00023002"/>
    </source>
</evidence>
<keyword evidence="9 21" id="KW-0547">Nucleotide-binding</keyword>
<evidence type="ECO:0000313" key="30">
    <source>
        <dbReference type="Proteomes" id="UP000014480"/>
    </source>
</evidence>
<keyword evidence="6 21" id="KW-0028">Amino-acid biosynthesis</keyword>
<keyword evidence="7 21" id="KW-0808">Transferase</keyword>
<feature type="domain" description="SDH C-terminal" evidence="27">
    <location>
        <begin position="1517"/>
        <end position="1547"/>
    </location>
</feature>
<dbReference type="FunFam" id="3.20.20.70:FF:000135">
    <property type="entry name" value="Pentafunctional AROM polypeptide"/>
    <property type="match status" value="1"/>
</dbReference>
<dbReference type="GO" id="GO:0003856">
    <property type="term" value="F:3-dehydroquinate synthase activity"/>
    <property type="evidence" value="ECO:0007669"/>
    <property type="project" value="UniProtKB-UniRule"/>
</dbReference>
<comment type="subcellular location">
    <subcellularLocation>
        <location evidence="1 21 22">Cytoplasm</location>
    </subcellularLocation>
</comment>
<dbReference type="InterPro" id="IPR001381">
    <property type="entry name" value="DHquinase_I"/>
</dbReference>
<dbReference type="HAMAP" id="MF_03143">
    <property type="entry name" value="Pentafunct_AroM"/>
    <property type="match status" value="1"/>
</dbReference>
<evidence type="ECO:0000256" key="12">
    <source>
        <dbReference type="ARBA" id="ARBA00022840"/>
    </source>
</evidence>
<comment type="pathway">
    <text evidence="21 22">Metabolic intermediate biosynthesis; chorismate biosynthesis; chorismate from D-erythrose 4-phosphate and phosphoenolpyruvate: step 4/7.</text>
</comment>
<dbReference type="InterPro" id="IPR008289">
    <property type="entry name" value="Pentafunct_AroM"/>
</dbReference>
<evidence type="ECO:0000256" key="3">
    <source>
        <dbReference type="ARBA" id="ARBA00004842"/>
    </source>
</evidence>
<evidence type="ECO:0000259" key="26">
    <source>
        <dbReference type="Pfam" id="PF08501"/>
    </source>
</evidence>
<dbReference type="Pfam" id="PF01761">
    <property type="entry name" value="DHQ_synthase"/>
    <property type="match status" value="1"/>
</dbReference>
<evidence type="ECO:0000313" key="29">
    <source>
        <dbReference type="EMBL" id="TDZ22989.1"/>
    </source>
</evidence>
<dbReference type="InterPro" id="IPR018508">
    <property type="entry name" value="3-dehydroquinate_DH_AS"/>
</dbReference>
<accession>A0A484FWW1</accession>
<dbReference type="EC" id="2.5.1.19" evidence="21"/>
<protein>
    <recommendedName>
        <fullName evidence="21">Pentafunctional AROM polypeptide</fullName>
    </recommendedName>
    <domain>
        <recommendedName>
            <fullName evidence="21">3-dehydroquinate synthase</fullName>
            <shortName evidence="21">DHQS</shortName>
            <ecNumber evidence="21">4.2.3.4</ecNumber>
        </recommendedName>
    </domain>
    <domain>
        <recommendedName>
            <fullName evidence="21">3-phosphoshikimate 1-carboxyvinyltransferase</fullName>
            <ecNumber evidence="21">2.5.1.19</ecNumber>
        </recommendedName>
        <alternativeName>
            <fullName evidence="21">5-enolpyruvylshikimate-3-phosphate synthase</fullName>
            <shortName evidence="21">EPSP synthase</shortName>
            <shortName evidence="21">EPSPS</shortName>
        </alternativeName>
    </domain>
    <domain>
        <recommendedName>
            <fullName evidence="21">Shikimate kinase</fullName>
            <shortName evidence="21">SK</shortName>
            <ecNumber evidence="21">2.7.1.71</ecNumber>
        </recommendedName>
    </domain>
    <domain>
        <recommendedName>
            <fullName evidence="21">3-dehydroquinate dehydratase</fullName>
            <shortName evidence="21">3-dehydroquinase</shortName>
            <ecNumber evidence="21">4.2.1.10</ecNumber>
        </recommendedName>
    </domain>
    <domain>
        <recommendedName>
            <fullName evidence="21">Shikimate dehydrogenase</fullName>
            <ecNumber evidence="21">1.1.1.25</ecNumber>
        </recommendedName>
    </domain>
</protein>
<dbReference type="InterPro" id="IPR023193">
    <property type="entry name" value="EPSP_synthase_CS"/>
</dbReference>
<dbReference type="PROSITE" id="PS01128">
    <property type="entry name" value="SHIKIMATE_KINASE"/>
    <property type="match status" value="1"/>
</dbReference>
<dbReference type="SUPFAM" id="SSF51569">
    <property type="entry name" value="Aldolase"/>
    <property type="match status" value="1"/>
</dbReference>
<dbReference type="InterPro" id="IPR006264">
    <property type="entry name" value="EPSP_synthase"/>
</dbReference>
<keyword evidence="5 21" id="KW-0963">Cytoplasm</keyword>
<keyword evidence="8 21" id="KW-0479">Metal-binding</keyword>
<feature type="region of interest" description="Disordered" evidence="23">
    <location>
        <begin position="1549"/>
        <end position="1575"/>
    </location>
</feature>
<feature type="binding site" evidence="21">
    <location>
        <begin position="870"/>
        <end position="877"/>
    </location>
    <ligand>
        <name>ATP</name>
        <dbReference type="ChEBI" id="CHEBI:30616"/>
    </ligand>
</feature>
<feature type="binding site" evidence="21">
    <location>
        <begin position="53"/>
        <end position="55"/>
    </location>
    <ligand>
        <name>NAD(+)</name>
        <dbReference type="ChEBI" id="CHEBI:57540"/>
    </ligand>
</feature>
<feature type="binding site" evidence="21">
    <location>
        <position position="360"/>
    </location>
    <ligand>
        <name>7-phospho-2-dehydro-3-deoxy-D-arabino-heptonate</name>
        <dbReference type="ChEBI" id="CHEBI:58394"/>
    </ligand>
</feature>
<comment type="similarity">
    <text evidence="21 22">In the 3rd section; belongs to the shikimate kinase family.</text>
</comment>
<comment type="cofactor">
    <cofactor evidence="21 22">
        <name>Zn(2+)</name>
        <dbReference type="ChEBI" id="CHEBI:29105"/>
    </cofactor>
    <text evidence="21 22">Binds 2 Zn(2+) ions per subunit.</text>
</comment>
<dbReference type="InterPro" id="IPR036291">
    <property type="entry name" value="NAD(P)-bd_dom_sf"/>
</dbReference>
<feature type="domain" description="Enolpyruvate transferase" evidence="24">
    <location>
        <begin position="411"/>
        <end position="835"/>
    </location>
</feature>
<feature type="binding site" evidence="21">
    <location>
        <position position="123"/>
    </location>
    <ligand>
        <name>NAD(+)</name>
        <dbReference type="ChEBI" id="CHEBI:57540"/>
    </ligand>
</feature>
<comment type="catalytic activity">
    <reaction evidence="18">
        <text>3-phosphoshikimate + phosphoenolpyruvate = 5-O-(1-carboxyvinyl)-3-phosphoshikimate + phosphate</text>
        <dbReference type="Rhea" id="RHEA:21256"/>
        <dbReference type="ChEBI" id="CHEBI:43474"/>
        <dbReference type="ChEBI" id="CHEBI:57701"/>
        <dbReference type="ChEBI" id="CHEBI:58702"/>
        <dbReference type="ChEBI" id="CHEBI:145989"/>
        <dbReference type="EC" id="2.5.1.19"/>
    </reaction>
    <physiologicalReaction direction="left-to-right" evidence="18">
        <dbReference type="Rhea" id="RHEA:21257"/>
    </physiologicalReaction>
</comment>
<dbReference type="CDD" id="cd00464">
    <property type="entry name" value="SK"/>
    <property type="match status" value="1"/>
</dbReference>